<dbReference type="Proteomes" id="UP001232536">
    <property type="component" value="Unassembled WGS sequence"/>
</dbReference>
<protein>
    <submittedName>
        <fullName evidence="3">Uncharacterized protein</fullName>
    </submittedName>
</protein>
<comment type="caution">
    <text evidence="3">The sequence shown here is derived from an EMBL/GenBank/DDBJ whole genome shotgun (WGS) entry which is preliminary data.</text>
</comment>
<feature type="compositionally biased region" description="Basic residues" evidence="1">
    <location>
        <begin position="38"/>
        <end position="47"/>
    </location>
</feature>
<keyword evidence="2" id="KW-1133">Transmembrane helix</keyword>
<keyword evidence="2" id="KW-0812">Transmembrane</keyword>
<evidence type="ECO:0000313" key="3">
    <source>
        <dbReference type="EMBL" id="MDO8107612.1"/>
    </source>
</evidence>
<feature type="region of interest" description="Disordered" evidence="1">
    <location>
        <begin position="31"/>
        <end position="59"/>
    </location>
</feature>
<feature type="compositionally biased region" description="Basic and acidic residues" evidence="1">
    <location>
        <begin position="50"/>
        <end position="59"/>
    </location>
</feature>
<keyword evidence="4" id="KW-1185">Reference proteome</keyword>
<dbReference type="RefSeq" id="WP_304601230.1">
    <property type="nucleotide sequence ID" value="NZ_JAUQYO010000001.1"/>
</dbReference>
<dbReference type="EMBL" id="JAUQYP010000001">
    <property type="protein sequence ID" value="MDO8107612.1"/>
    <property type="molecule type" value="Genomic_DNA"/>
</dbReference>
<keyword evidence="2" id="KW-0472">Membrane</keyword>
<name>A0ABT9D9N1_9CELL</name>
<evidence type="ECO:0000256" key="2">
    <source>
        <dbReference type="SAM" id="Phobius"/>
    </source>
</evidence>
<sequence length="59" mass="6250">MTVAALVVVALIGVIFVGLGVWTITQIFPAPRSGSLTRGHHGGRRPARTGIDRRGEAKE</sequence>
<gene>
    <name evidence="3" type="ORF">Q6348_10435</name>
</gene>
<reference evidence="3 4" key="1">
    <citation type="submission" date="2023-07" db="EMBL/GenBank/DDBJ databases">
        <title>Description of novel actinomycetes strains, isolated from tidal flat sediment.</title>
        <authorList>
            <person name="Lu C."/>
        </authorList>
    </citation>
    <scope>NUCLEOTIDE SEQUENCE [LARGE SCALE GENOMIC DNA]</scope>
    <source>
        <strain evidence="3 4">SYSU T00b441</strain>
    </source>
</reference>
<organism evidence="3 4">
    <name type="scientific">Actinotalea lenta</name>
    <dbReference type="NCBI Taxonomy" id="3064654"/>
    <lineage>
        <taxon>Bacteria</taxon>
        <taxon>Bacillati</taxon>
        <taxon>Actinomycetota</taxon>
        <taxon>Actinomycetes</taxon>
        <taxon>Micrococcales</taxon>
        <taxon>Cellulomonadaceae</taxon>
        <taxon>Actinotalea</taxon>
    </lineage>
</organism>
<proteinExistence type="predicted"/>
<evidence type="ECO:0000313" key="4">
    <source>
        <dbReference type="Proteomes" id="UP001232536"/>
    </source>
</evidence>
<accession>A0ABT9D9N1</accession>
<feature type="transmembrane region" description="Helical" evidence="2">
    <location>
        <begin position="6"/>
        <end position="28"/>
    </location>
</feature>
<evidence type="ECO:0000256" key="1">
    <source>
        <dbReference type="SAM" id="MobiDB-lite"/>
    </source>
</evidence>